<accession>A0A8J7YUR7</accession>
<protein>
    <submittedName>
        <fullName evidence="1">Uncharacterized protein</fullName>
    </submittedName>
</protein>
<feature type="non-terminal residue" evidence="1">
    <location>
        <position position="1"/>
    </location>
</feature>
<reference evidence="1" key="1">
    <citation type="submission" date="2019-11" db="EMBL/GenBank/DDBJ databases">
        <title>Lipid analysis of CO2-rich subsurface aquifers suggests an autotrophy-based deep biosphere with lysolipids enriched in CPR bacteria.</title>
        <authorList>
            <person name="Probst A.J."/>
            <person name="Elling F.J."/>
            <person name="Castelle C.J."/>
            <person name="Zhu Q."/>
            <person name="Elvert M."/>
            <person name="Birarda G."/>
            <person name="Holman H.-Y."/>
            <person name="Lane K.R."/>
            <person name="Ladd B."/>
            <person name="Ryan M.C."/>
            <person name="Woyke T."/>
            <person name="Hinrichs K.-U."/>
            <person name="Banfield J.F."/>
        </authorList>
    </citation>
    <scope>NUCLEOTIDE SEQUENCE</scope>
    <source>
        <strain evidence="1">CG_2015-04_33_537</strain>
    </source>
</reference>
<dbReference type="Proteomes" id="UP000738826">
    <property type="component" value="Unassembled WGS sequence"/>
</dbReference>
<gene>
    <name evidence="1" type="ORF">GW779_03650</name>
</gene>
<name>A0A8J7YUR7_9ARCH</name>
<evidence type="ECO:0000313" key="2">
    <source>
        <dbReference type="Proteomes" id="UP000738826"/>
    </source>
</evidence>
<dbReference type="AlphaFoldDB" id="A0A8J7YUR7"/>
<comment type="caution">
    <text evidence="1">The sequence shown here is derived from an EMBL/GenBank/DDBJ whole genome shotgun (WGS) entry which is preliminary data.</text>
</comment>
<organism evidence="1 2">
    <name type="scientific">Candidatus Altarchaeum hamiconexum</name>
    <dbReference type="NCBI Taxonomy" id="1803513"/>
    <lineage>
        <taxon>Archaea</taxon>
        <taxon>Candidatus Altarchaeota</taxon>
        <taxon>Candidatus Altiarchaeia</taxon>
        <taxon>Candidatus Altarchaeales</taxon>
        <taxon>Candidatus Altarchaeaceae</taxon>
        <taxon>Candidatus Altarchaeum</taxon>
    </lineage>
</organism>
<sequence length="115" mass="13956">QEVKKFENNHNKLQQWKLKNKNLKNILSRKLDKNFQFNPKRFEINTCGIHFIREIKNNGKIEMLNEEIMIDKGYVGERVWVTIDVVKHFLIVFYKAKDGKKFKQVKKMKYEVKNL</sequence>
<dbReference type="EMBL" id="JAACQH010000069">
    <property type="protein sequence ID" value="NCS91492.1"/>
    <property type="molecule type" value="Genomic_DNA"/>
</dbReference>
<proteinExistence type="predicted"/>
<evidence type="ECO:0000313" key="1">
    <source>
        <dbReference type="EMBL" id="NCS91492.1"/>
    </source>
</evidence>